<protein>
    <submittedName>
        <fullName evidence="1">Uncharacterized protein</fullName>
    </submittedName>
</protein>
<evidence type="ECO:0000313" key="1">
    <source>
        <dbReference type="EMBL" id="KGO68472.1"/>
    </source>
</evidence>
<sequence>MGFFDRPTHTTFIFDSDHKNCLKYGSDYALRSTLIELFLAEQALRELTQREEWLHHKVLALQKAMAIASDGKSDMTQFENAKKSLEETQVQYPKREYALYLAECRFHLKLKDAYDSLRHDTKWFMREEMVQDCSDRGGCCSRKCGCCEQRHLSRRTKGRGHCTIECECCIGFRGFELLEKQKQEMSNEFETMLKEYNSAYTIHLANCFFCPLKLKPQLSRWERTFKKGTTPEKD</sequence>
<organism evidence="1 2">
    <name type="scientific">Penicillium italicum</name>
    <name type="common">Blue mold</name>
    <dbReference type="NCBI Taxonomy" id="40296"/>
    <lineage>
        <taxon>Eukaryota</taxon>
        <taxon>Fungi</taxon>
        <taxon>Dikarya</taxon>
        <taxon>Ascomycota</taxon>
        <taxon>Pezizomycotina</taxon>
        <taxon>Eurotiomycetes</taxon>
        <taxon>Eurotiomycetidae</taxon>
        <taxon>Eurotiales</taxon>
        <taxon>Aspergillaceae</taxon>
        <taxon>Penicillium</taxon>
    </lineage>
</organism>
<dbReference type="STRING" id="40296.A0A0A2KKX3"/>
<comment type="caution">
    <text evidence="1">The sequence shown here is derived from an EMBL/GenBank/DDBJ whole genome shotgun (WGS) entry which is preliminary data.</text>
</comment>
<dbReference type="Proteomes" id="UP000030104">
    <property type="component" value="Unassembled WGS sequence"/>
</dbReference>
<reference evidence="1 2" key="1">
    <citation type="journal article" date="2015" name="Mol. Plant Microbe Interact.">
        <title>Genome, transcriptome, and functional analyses of Penicillium expansum provide new insights into secondary metabolism and pathogenicity.</title>
        <authorList>
            <person name="Ballester A.R."/>
            <person name="Marcet-Houben M."/>
            <person name="Levin E."/>
            <person name="Sela N."/>
            <person name="Selma-Lazaro C."/>
            <person name="Carmona L."/>
            <person name="Wisniewski M."/>
            <person name="Droby S."/>
            <person name="Gonzalez-Candelas L."/>
            <person name="Gabaldon T."/>
        </authorList>
    </citation>
    <scope>NUCLEOTIDE SEQUENCE [LARGE SCALE GENOMIC DNA]</scope>
    <source>
        <strain evidence="1 2">PHI-1</strain>
    </source>
</reference>
<dbReference type="AlphaFoldDB" id="A0A0A2KKX3"/>
<dbReference type="PhylomeDB" id="A0A0A2KKX3"/>
<keyword evidence="2" id="KW-1185">Reference proteome</keyword>
<accession>A0A0A2KKX3</accession>
<dbReference type="EMBL" id="JQGA01001201">
    <property type="protein sequence ID" value="KGO68472.1"/>
    <property type="molecule type" value="Genomic_DNA"/>
</dbReference>
<gene>
    <name evidence="1" type="ORF">PITC_070970</name>
</gene>
<name>A0A0A2KKX3_PENIT</name>
<evidence type="ECO:0000313" key="2">
    <source>
        <dbReference type="Proteomes" id="UP000030104"/>
    </source>
</evidence>
<dbReference type="OMA" id="CCEQRHL"/>
<dbReference type="HOGENOM" id="CLU_1185366_0_0_1"/>
<proteinExistence type="predicted"/>
<dbReference type="OrthoDB" id="4336792at2759"/>